<keyword evidence="2" id="KW-0614">Plasmid</keyword>
<sequence>MTTSEPTTLQRTTPGSSKNESMWNWIGNCCLRGVLITTKQEITAGREYPGMHIRMGMNMSSVPTVEVDGGTVIRLGDSSMIMRGYSLQKSQFPNSGMR</sequence>
<evidence type="ECO:0000313" key="2">
    <source>
        <dbReference type="EMBL" id="ACM58945.1"/>
    </source>
</evidence>
<organism evidence="2 3">
    <name type="scientific">Halorubrum lacusprofundi (strain ATCC 49239 / DSM 5036 / JCM 8891 / ACAM 34)</name>
    <dbReference type="NCBI Taxonomy" id="416348"/>
    <lineage>
        <taxon>Archaea</taxon>
        <taxon>Methanobacteriati</taxon>
        <taxon>Methanobacteriota</taxon>
        <taxon>Stenosarchaea group</taxon>
        <taxon>Halobacteria</taxon>
        <taxon>Halobacteriales</taxon>
        <taxon>Haloferacaceae</taxon>
        <taxon>Halorubrum</taxon>
    </lineage>
</organism>
<protein>
    <submittedName>
        <fullName evidence="2">Uncharacterized protein</fullName>
    </submittedName>
</protein>
<evidence type="ECO:0000313" key="3">
    <source>
        <dbReference type="Proteomes" id="UP000000740"/>
    </source>
</evidence>
<accession>B9LWV4</accession>
<proteinExistence type="predicted"/>
<keyword evidence="3" id="KW-1185">Reference proteome</keyword>
<name>B9LWV4_HALLT</name>
<dbReference type="KEGG" id="hla:Hlac_3433"/>
<gene>
    <name evidence="2" type="ordered locus">Hlac_3433</name>
</gene>
<dbReference type="EMBL" id="CP001367">
    <property type="protein sequence ID" value="ACM58945.1"/>
    <property type="molecule type" value="Genomic_DNA"/>
</dbReference>
<reference evidence="2 3" key="1">
    <citation type="journal article" date="2016" name="Stand. Genomic Sci.">
        <title>Complete genome sequence of the Antarctic Halorubrum lacusprofundi type strain ACAM 34.</title>
        <authorList>
            <person name="Anderson I.J."/>
            <person name="DasSarma P."/>
            <person name="Lucas S."/>
            <person name="Copeland A."/>
            <person name="Lapidus A."/>
            <person name="Del Rio T.G."/>
            <person name="Tice H."/>
            <person name="Dalin E."/>
            <person name="Bruce D.C."/>
            <person name="Goodwin L."/>
            <person name="Pitluck S."/>
            <person name="Sims D."/>
            <person name="Brettin T.S."/>
            <person name="Detter J.C."/>
            <person name="Han C.S."/>
            <person name="Larimer F."/>
            <person name="Hauser L."/>
            <person name="Land M."/>
            <person name="Ivanova N."/>
            <person name="Richardson P."/>
            <person name="Cavicchioli R."/>
            <person name="DasSarma S."/>
            <person name="Woese C.R."/>
            <person name="Kyrpides N.C."/>
        </authorList>
    </citation>
    <scope>NUCLEOTIDE SEQUENCE [LARGE SCALE GENOMIC DNA]</scope>
    <source>
        <strain evidence="3">ATCC 49239 / DSM 5036 / JCM 8891 / ACAM 34</strain>
    </source>
</reference>
<dbReference type="HOGENOM" id="CLU_2327190_0_0_2"/>
<dbReference type="AlphaFoldDB" id="B9LWV4"/>
<dbReference type="Proteomes" id="UP000000740">
    <property type="component" value="Plasmid pHLAC01"/>
</dbReference>
<feature type="region of interest" description="Disordered" evidence="1">
    <location>
        <begin position="1"/>
        <end position="21"/>
    </location>
</feature>
<evidence type="ECO:0000256" key="1">
    <source>
        <dbReference type="SAM" id="MobiDB-lite"/>
    </source>
</evidence>
<geneLocation type="plasmid" evidence="2 3">
    <name>pHLAC01</name>
</geneLocation>